<accession>A0A8J3B3Y2</accession>
<dbReference type="Pfam" id="PF00196">
    <property type="entry name" value="GerE"/>
    <property type="match status" value="1"/>
</dbReference>
<dbReference type="Gene3D" id="1.25.40.10">
    <property type="entry name" value="Tetratricopeptide repeat domain"/>
    <property type="match status" value="1"/>
</dbReference>
<dbReference type="SUPFAM" id="SSF52540">
    <property type="entry name" value="P-loop containing nucleoside triphosphate hydrolases"/>
    <property type="match status" value="1"/>
</dbReference>
<dbReference type="PROSITE" id="PS50043">
    <property type="entry name" value="HTH_LUXR_2"/>
    <property type="match status" value="1"/>
</dbReference>
<protein>
    <submittedName>
        <fullName evidence="6">Transcriptional regulator</fullName>
    </submittedName>
</protein>
<dbReference type="InterPro" id="IPR041617">
    <property type="entry name" value="TPR_MalT"/>
</dbReference>
<keyword evidence="7" id="KW-1185">Reference proteome</keyword>
<dbReference type="Gene3D" id="1.10.10.10">
    <property type="entry name" value="Winged helix-like DNA-binding domain superfamily/Winged helix DNA-binding domain"/>
    <property type="match status" value="1"/>
</dbReference>
<dbReference type="Pfam" id="PF17874">
    <property type="entry name" value="TPR_MalT"/>
    <property type="match status" value="1"/>
</dbReference>
<dbReference type="PANTHER" id="PTHR44688">
    <property type="entry name" value="DNA-BINDING TRANSCRIPTIONAL ACTIVATOR DEVR_DOSR"/>
    <property type="match status" value="1"/>
</dbReference>
<dbReference type="RefSeq" id="WP_189168715.1">
    <property type="nucleotide sequence ID" value="NZ_BMQB01000001.1"/>
</dbReference>
<feature type="domain" description="HTH luxR-type" evidence="5">
    <location>
        <begin position="843"/>
        <end position="908"/>
    </location>
</feature>
<dbReference type="InterPro" id="IPR027417">
    <property type="entry name" value="P-loop_NTPase"/>
</dbReference>
<name>A0A8J3B3Y2_9ACTN</name>
<dbReference type="InterPro" id="IPR016032">
    <property type="entry name" value="Sig_transdc_resp-reg_C-effctor"/>
</dbReference>
<feature type="compositionally biased region" description="Gly residues" evidence="4">
    <location>
        <begin position="11"/>
        <end position="26"/>
    </location>
</feature>
<reference evidence="6" key="1">
    <citation type="journal article" date="2014" name="Int. J. Syst. Evol. Microbiol.">
        <title>Complete genome sequence of Corynebacterium casei LMG S-19264T (=DSM 44701T), isolated from a smear-ripened cheese.</title>
        <authorList>
            <consortium name="US DOE Joint Genome Institute (JGI-PGF)"/>
            <person name="Walter F."/>
            <person name="Albersmeier A."/>
            <person name="Kalinowski J."/>
            <person name="Ruckert C."/>
        </authorList>
    </citation>
    <scope>NUCLEOTIDE SEQUENCE</scope>
    <source>
        <strain evidence="6">JCM 3090</strain>
    </source>
</reference>
<dbReference type="AlphaFoldDB" id="A0A8J3B3Y2"/>
<dbReference type="CDD" id="cd06170">
    <property type="entry name" value="LuxR_C_like"/>
    <property type="match status" value="1"/>
</dbReference>
<dbReference type="InterPro" id="IPR011990">
    <property type="entry name" value="TPR-like_helical_dom_sf"/>
</dbReference>
<dbReference type="Gene3D" id="3.40.50.300">
    <property type="entry name" value="P-loop containing nucleotide triphosphate hydrolases"/>
    <property type="match status" value="1"/>
</dbReference>
<evidence type="ECO:0000259" key="5">
    <source>
        <dbReference type="PROSITE" id="PS50043"/>
    </source>
</evidence>
<evidence type="ECO:0000256" key="1">
    <source>
        <dbReference type="ARBA" id="ARBA00023015"/>
    </source>
</evidence>
<dbReference type="PRINTS" id="PR00038">
    <property type="entry name" value="HTHLUXR"/>
</dbReference>
<evidence type="ECO:0000256" key="3">
    <source>
        <dbReference type="ARBA" id="ARBA00023163"/>
    </source>
</evidence>
<comment type="caution">
    <text evidence="6">The sequence shown here is derived from an EMBL/GenBank/DDBJ whole genome shotgun (WGS) entry which is preliminary data.</text>
</comment>
<dbReference type="InterPro" id="IPR036388">
    <property type="entry name" value="WH-like_DNA-bd_sf"/>
</dbReference>
<keyword evidence="1" id="KW-0805">Transcription regulation</keyword>
<evidence type="ECO:0000313" key="7">
    <source>
        <dbReference type="Proteomes" id="UP000649739"/>
    </source>
</evidence>
<dbReference type="InterPro" id="IPR000792">
    <property type="entry name" value="Tscrpt_reg_LuxR_C"/>
</dbReference>
<dbReference type="SUPFAM" id="SSF46894">
    <property type="entry name" value="C-terminal effector domain of the bipartite response regulators"/>
    <property type="match status" value="1"/>
</dbReference>
<dbReference type="InterPro" id="IPR003593">
    <property type="entry name" value="AAA+_ATPase"/>
</dbReference>
<gene>
    <name evidence="6" type="ORF">GCM10010123_09400</name>
</gene>
<evidence type="ECO:0000256" key="2">
    <source>
        <dbReference type="ARBA" id="ARBA00023125"/>
    </source>
</evidence>
<dbReference type="Proteomes" id="UP000649739">
    <property type="component" value="Unassembled WGS sequence"/>
</dbReference>
<keyword evidence="3" id="KW-0804">Transcription</keyword>
<reference evidence="6" key="2">
    <citation type="submission" date="2020-09" db="EMBL/GenBank/DDBJ databases">
        <authorList>
            <person name="Sun Q."/>
            <person name="Ohkuma M."/>
        </authorList>
    </citation>
    <scope>NUCLEOTIDE SEQUENCE</scope>
    <source>
        <strain evidence="6">JCM 3090</strain>
    </source>
</reference>
<dbReference type="GO" id="GO:0006355">
    <property type="term" value="P:regulation of DNA-templated transcription"/>
    <property type="evidence" value="ECO:0007669"/>
    <property type="project" value="InterPro"/>
</dbReference>
<dbReference type="EMBL" id="BMQB01000001">
    <property type="protein sequence ID" value="GGJ81733.1"/>
    <property type="molecule type" value="Genomic_DNA"/>
</dbReference>
<organism evidence="6 7">
    <name type="scientific">Pilimelia anulata</name>
    <dbReference type="NCBI Taxonomy" id="53371"/>
    <lineage>
        <taxon>Bacteria</taxon>
        <taxon>Bacillati</taxon>
        <taxon>Actinomycetota</taxon>
        <taxon>Actinomycetes</taxon>
        <taxon>Micromonosporales</taxon>
        <taxon>Micromonosporaceae</taxon>
        <taxon>Pilimelia</taxon>
    </lineage>
</organism>
<evidence type="ECO:0000313" key="6">
    <source>
        <dbReference type="EMBL" id="GGJ81733.1"/>
    </source>
</evidence>
<dbReference type="PANTHER" id="PTHR44688:SF16">
    <property type="entry name" value="DNA-BINDING TRANSCRIPTIONAL ACTIVATOR DEVR_DOSR"/>
    <property type="match status" value="1"/>
</dbReference>
<dbReference type="InterPro" id="IPR059106">
    <property type="entry name" value="WHD_MalT"/>
</dbReference>
<keyword evidence="2" id="KW-0238">DNA-binding</keyword>
<dbReference type="GO" id="GO:0003677">
    <property type="term" value="F:DNA binding"/>
    <property type="evidence" value="ECO:0007669"/>
    <property type="project" value="UniProtKB-KW"/>
</dbReference>
<dbReference type="SMART" id="SM00421">
    <property type="entry name" value="HTH_LUXR"/>
    <property type="match status" value="1"/>
</dbReference>
<dbReference type="Pfam" id="PF25873">
    <property type="entry name" value="WHD_MalT"/>
    <property type="match status" value="1"/>
</dbReference>
<sequence length="911" mass="95033">MHERVATATGGTPGGSVAGWPAGVGGAAEPPAPAAAAPGSRFGRPRLPEPHLPRPRLVRTLDAALRYPVTLLSAAAGSGKTALLAEWAASGRAPGPVAWLSLDREEDTAARFWSDVAAALRRAGTPGIPAAPAAAAADAAGIRRLLAATERLSPPVALVLDNVNAVADPDVLAGVGLLLRCVSDGLRVVLAARADPTLPLHRLRADGLLREINSDALAFTDEEAATLLALHGVAAGPAELRTLVARTEGWAAGLTLAALHLRGAGRGGVDGFAGDRGAVAEYLVGEVLAGQPPAVRRFLLYTSIAERVSGELADAIVGGSTGRAVLERLQRANALVVALPDDPGWFRYHPLLRDLLRHRLAVEDPAAVPGLHRRAAAWYARGPGRGPAAAEHAAAAGDWPLVGRLAMAAPAASLRLTADAPAHAAVLARIPADRLPGSAELAVCGALRALHGGDPEAVPPWLADARRLAAARPPADRETVEMAVRGLEVELARLRGDAPALEAAATDLLGRLADPAPRRLPAAQEHRAITLNNRGVGLLWNDDPGRADRYLWSAAMTARSAELDVLAANAVGHLAVVEFARGAPRESRQQAGAALELADGRGVAGTRHAVPAHLALALVAVEQHRLAEAGDALERACGAHRDAPEPALRTALRVARIRLLLARREWPAARTAIARTRHRAAGAPLPRLLDRWLTQVEAELYLGTGEPERAAAILTAAGPGEPGQRERVCLARAAAALGRWSRAEELLAPVRAAATDVVATVGAWVVHALLAHRQRRTGAAAEAIANAVELAASEDLRRPFLGPDRRDVLALLERHLVQRPAGHGLAAELVAVLAPAPPAAGATPPAGPELSEREREVLGYLPTMFSAAEIAGELHVSVNTVKAHLRSIYRKLDVSRRRNAVDRARALGVLP</sequence>
<dbReference type="SMART" id="SM00382">
    <property type="entry name" value="AAA"/>
    <property type="match status" value="1"/>
</dbReference>
<proteinExistence type="predicted"/>
<evidence type="ECO:0000256" key="4">
    <source>
        <dbReference type="SAM" id="MobiDB-lite"/>
    </source>
</evidence>
<feature type="region of interest" description="Disordered" evidence="4">
    <location>
        <begin position="1"/>
        <end position="55"/>
    </location>
</feature>